<reference evidence="1" key="1">
    <citation type="submission" date="2014-09" db="EMBL/GenBank/DDBJ databases">
        <authorList>
            <person name="Magalhaes I.L.F."/>
            <person name="Oliveira U."/>
            <person name="Santos F.R."/>
            <person name="Vidigal T.H.D.A."/>
            <person name="Brescovit A.D."/>
            <person name="Santos A.J."/>
        </authorList>
    </citation>
    <scope>NUCLEOTIDE SEQUENCE</scope>
    <source>
        <tissue evidence="1">Shoot tissue taken approximately 20 cm above the soil surface</tissue>
    </source>
</reference>
<organism evidence="1">
    <name type="scientific">Arundo donax</name>
    <name type="common">Giant reed</name>
    <name type="synonym">Donax arundinaceus</name>
    <dbReference type="NCBI Taxonomy" id="35708"/>
    <lineage>
        <taxon>Eukaryota</taxon>
        <taxon>Viridiplantae</taxon>
        <taxon>Streptophyta</taxon>
        <taxon>Embryophyta</taxon>
        <taxon>Tracheophyta</taxon>
        <taxon>Spermatophyta</taxon>
        <taxon>Magnoliopsida</taxon>
        <taxon>Liliopsida</taxon>
        <taxon>Poales</taxon>
        <taxon>Poaceae</taxon>
        <taxon>PACMAD clade</taxon>
        <taxon>Arundinoideae</taxon>
        <taxon>Arundineae</taxon>
        <taxon>Arundo</taxon>
    </lineage>
</organism>
<protein>
    <submittedName>
        <fullName evidence="1">Uncharacterized protein</fullName>
    </submittedName>
</protein>
<reference evidence="1" key="2">
    <citation type="journal article" date="2015" name="Data Brief">
        <title>Shoot transcriptome of the giant reed, Arundo donax.</title>
        <authorList>
            <person name="Barrero R.A."/>
            <person name="Guerrero F.D."/>
            <person name="Moolhuijzen P."/>
            <person name="Goolsby J.A."/>
            <person name="Tidwell J."/>
            <person name="Bellgard S.E."/>
            <person name="Bellgard M.I."/>
        </authorList>
    </citation>
    <scope>NUCLEOTIDE SEQUENCE</scope>
    <source>
        <tissue evidence="1">Shoot tissue taken approximately 20 cm above the soil surface</tissue>
    </source>
</reference>
<dbReference type="AlphaFoldDB" id="A0A0A9DA75"/>
<proteinExistence type="predicted"/>
<dbReference type="EMBL" id="GBRH01213179">
    <property type="protein sequence ID" value="JAD84716.1"/>
    <property type="molecule type" value="Transcribed_RNA"/>
</dbReference>
<accession>A0A0A9DA75</accession>
<name>A0A0A9DA75_ARUDO</name>
<evidence type="ECO:0000313" key="1">
    <source>
        <dbReference type="EMBL" id="JAD84716.1"/>
    </source>
</evidence>
<sequence length="46" mass="5110">MLLEDCSSLFRLVNASFSILVSSSIVNRRAVKNSFSLCMCCKFSMA</sequence>